<organism evidence="2 3">
    <name type="scientific">Mycolicibacterium fortuitum subsp. acetamidolyticum</name>
    <dbReference type="NCBI Taxonomy" id="144550"/>
    <lineage>
        <taxon>Bacteria</taxon>
        <taxon>Bacillati</taxon>
        <taxon>Actinomycetota</taxon>
        <taxon>Actinomycetes</taxon>
        <taxon>Mycobacteriales</taxon>
        <taxon>Mycobacteriaceae</taxon>
        <taxon>Mycolicibacterium</taxon>
    </lineage>
</organism>
<proteinExistence type="predicted"/>
<sequence length="501" mass="54708">MSEKGTRMAAKTVARPNIFIYDTKIEGPDGAQLHDKAPSSTVDLAKLVRWLAGKGIVSPTVWLLGSELAEQFGWLAHRDDKEATGKLIRDDIKTAFTTASTTPAVEKATYRFTVYPHWNARDKPIVEIVAARLGQLSDGHRGVLDSLVTDDPMAEIVHRVNWVTTHLKISATGPAATLGGALAERIWNPAPEPGVWPLGTELEPTRFEPSFAGAQPDPPPGKKIVVVDQRKAVLAAMGTARLGTGTPTAMPGHEVDWHSKTAPATVVDVVLPALSYLAVPPILRVHRLQQTDNAARVPVCTTTVKQMLAGSADGGLGMDVDDIEFGTAWVFPQTSPKLASWTKAMREAFTTAGDDESINVMLKEIYQRSYMQYSLEHTAGTMHSQPTWPGDIRADVRCRALRYAARIYRDHKLLPVAAQMDAWYYLVDEDFDTAIFDDDSLLNGKYRVKEVRFHDPRATSRDAAPAKATAPAPVTAPTPTPAEADDGARTGLLHRIFGRSR</sequence>
<protein>
    <submittedName>
        <fullName evidence="2">Uncharacterized protein</fullName>
    </submittedName>
</protein>
<evidence type="ECO:0000313" key="2">
    <source>
        <dbReference type="EMBL" id="GAT05461.1"/>
    </source>
</evidence>
<comment type="caution">
    <text evidence="2">The sequence shown here is derived from an EMBL/GenBank/DDBJ whole genome shotgun (WGS) entry which is preliminary data.</text>
</comment>
<evidence type="ECO:0000313" key="3">
    <source>
        <dbReference type="Proteomes" id="UP000069705"/>
    </source>
</evidence>
<dbReference type="AlphaFoldDB" id="A0A100WW04"/>
<evidence type="ECO:0000256" key="1">
    <source>
        <dbReference type="SAM" id="MobiDB-lite"/>
    </source>
</evidence>
<feature type="compositionally biased region" description="Low complexity" evidence="1">
    <location>
        <begin position="461"/>
        <end position="473"/>
    </location>
</feature>
<dbReference type="EMBL" id="BCSZ01000059">
    <property type="protein sequence ID" value="GAT05461.1"/>
    <property type="molecule type" value="Genomic_DNA"/>
</dbReference>
<gene>
    <name evidence="2" type="ORF">RMCFA_5572</name>
</gene>
<reference evidence="2 3" key="1">
    <citation type="journal article" date="2016" name="Genome Announc.">
        <title>Draft Genome Sequences of Five Rapidly Growing Mycobacterium Species, M. thermoresistibile, M. fortuitum subsp. acetamidolyticum, M. canariasense, M. brisbanense, and M. novocastrense.</title>
        <authorList>
            <person name="Katahira K."/>
            <person name="Ogura Y."/>
            <person name="Gotoh Y."/>
            <person name="Hayashi T."/>
        </authorList>
    </citation>
    <scope>NUCLEOTIDE SEQUENCE [LARGE SCALE GENOMIC DNA]</scope>
    <source>
        <strain evidence="2 3">JCM6368</strain>
    </source>
</reference>
<reference evidence="3" key="2">
    <citation type="submission" date="2016-02" db="EMBL/GenBank/DDBJ databases">
        <title>Draft genome sequence of five rapidly growing Mycobacterium species.</title>
        <authorList>
            <person name="Katahira K."/>
            <person name="Gotou Y."/>
            <person name="Iida K."/>
            <person name="Ogura Y."/>
            <person name="Hayashi T."/>
        </authorList>
    </citation>
    <scope>NUCLEOTIDE SEQUENCE [LARGE SCALE GENOMIC DNA]</scope>
    <source>
        <strain evidence="3">JCM6368</strain>
    </source>
</reference>
<accession>A0A100WW04</accession>
<name>A0A100WW04_MYCFO</name>
<dbReference type="Proteomes" id="UP000069705">
    <property type="component" value="Unassembled WGS sequence"/>
</dbReference>
<feature type="region of interest" description="Disordered" evidence="1">
    <location>
        <begin position="457"/>
        <end position="487"/>
    </location>
</feature>